<keyword evidence="14" id="KW-0234">DNA repair</keyword>
<feature type="domain" description="SAP" evidence="22">
    <location>
        <begin position="241"/>
        <end position="275"/>
    </location>
</feature>
<dbReference type="GO" id="GO:0097505">
    <property type="term" value="C:Rad6-Rad18 complex"/>
    <property type="evidence" value="ECO:0007669"/>
    <property type="project" value="TreeGrafter"/>
</dbReference>
<evidence type="ECO:0000259" key="22">
    <source>
        <dbReference type="PROSITE" id="PS50800"/>
    </source>
</evidence>
<dbReference type="PANTHER" id="PTHR14134:SF2">
    <property type="entry name" value="E3 UBIQUITIN-PROTEIN LIGASE RAD18"/>
    <property type="match status" value="1"/>
</dbReference>
<dbReference type="FunFam" id="3.30.40.10:FF:000172">
    <property type="entry name" value="E3 ubiquitin-protein ligase RAD18"/>
    <property type="match status" value="1"/>
</dbReference>
<dbReference type="InParanoid" id="A0A067P1B6"/>
<comment type="catalytic activity">
    <reaction evidence="1">
        <text>S-ubiquitinyl-[E2 ubiquitin-conjugating enzyme]-L-cysteine + [acceptor protein]-L-lysine = [E2 ubiquitin-conjugating enzyme]-L-cysteine + N(6)-ubiquitinyl-[acceptor protein]-L-lysine.</text>
        <dbReference type="EC" id="2.3.2.27"/>
    </reaction>
</comment>
<dbReference type="GO" id="GO:0061630">
    <property type="term" value="F:ubiquitin protein ligase activity"/>
    <property type="evidence" value="ECO:0007669"/>
    <property type="project" value="UniProtKB-EC"/>
</dbReference>
<dbReference type="SMART" id="SM00184">
    <property type="entry name" value="RING"/>
    <property type="match status" value="1"/>
</dbReference>
<feature type="compositionally biased region" description="Basic residues" evidence="20">
    <location>
        <begin position="129"/>
        <end position="140"/>
    </location>
</feature>
<evidence type="ECO:0000256" key="17">
    <source>
        <dbReference type="ARBA" id="ARBA00074353"/>
    </source>
</evidence>
<comment type="similarity">
    <text evidence="4">Belongs to the RAD18 family.</text>
</comment>
<evidence type="ECO:0000259" key="21">
    <source>
        <dbReference type="PROSITE" id="PS50089"/>
    </source>
</evidence>
<comment type="pathway">
    <text evidence="3">Protein modification; protein ubiquitination.</text>
</comment>
<evidence type="ECO:0000256" key="15">
    <source>
        <dbReference type="ARBA" id="ARBA00023242"/>
    </source>
</evidence>
<evidence type="ECO:0000256" key="11">
    <source>
        <dbReference type="ARBA" id="ARBA00022786"/>
    </source>
</evidence>
<dbReference type="PANTHER" id="PTHR14134">
    <property type="entry name" value="E3 UBIQUITIN-PROTEIN LIGASE RAD18"/>
    <property type="match status" value="1"/>
</dbReference>
<dbReference type="EMBL" id="KL198004">
    <property type="protein sequence ID" value="KDQ33929.1"/>
    <property type="molecule type" value="Genomic_DNA"/>
</dbReference>
<evidence type="ECO:0000256" key="6">
    <source>
        <dbReference type="ARBA" id="ARBA00015551"/>
    </source>
</evidence>
<evidence type="ECO:0000256" key="13">
    <source>
        <dbReference type="ARBA" id="ARBA00023125"/>
    </source>
</evidence>
<feature type="region of interest" description="Disordered" evidence="20">
    <location>
        <begin position="213"/>
        <end position="238"/>
    </location>
</feature>
<dbReference type="PROSITE" id="PS00518">
    <property type="entry name" value="ZF_RING_1"/>
    <property type="match status" value="1"/>
</dbReference>
<dbReference type="VEuPathDB" id="FungiDB:PLEOSDRAFT_152426"/>
<dbReference type="PROSITE" id="PS50800">
    <property type="entry name" value="SAP"/>
    <property type="match status" value="1"/>
</dbReference>
<dbReference type="EC" id="2.3.2.27" evidence="5"/>
<evidence type="ECO:0000256" key="20">
    <source>
        <dbReference type="SAM" id="MobiDB-lite"/>
    </source>
</evidence>
<dbReference type="AlphaFoldDB" id="A0A067P1B6"/>
<evidence type="ECO:0000256" key="18">
    <source>
        <dbReference type="ARBA" id="ARBA00082369"/>
    </source>
</evidence>
<evidence type="ECO:0000256" key="10">
    <source>
        <dbReference type="ARBA" id="ARBA00022771"/>
    </source>
</evidence>
<dbReference type="InterPro" id="IPR013083">
    <property type="entry name" value="Znf_RING/FYVE/PHD"/>
</dbReference>
<feature type="domain" description="RING-type" evidence="21">
    <location>
        <begin position="39"/>
        <end position="77"/>
    </location>
</feature>
<dbReference type="Gene3D" id="3.30.40.10">
    <property type="entry name" value="Zinc/RING finger domain, C3HC4 (zinc finger)"/>
    <property type="match status" value="1"/>
</dbReference>
<protein>
    <recommendedName>
        <fullName evidence="6">Postreplication repair E3 ubiquitin-protein ligase RAD18</fullName>
        <ecNumber evidence="5">2.3.2.27</ecNumber>
    </recommendedName>
    <alternativeName>
        <fullName evidence="17">Postreplication repair E3 ubiquitin-protein ligase rad18</fullName>
    </alternativeName>
    <alternativeName>
        <fullName evidence="16 18">RING-type E3 ubiquitin transferase RAD18</fullName>
    </alternativeName>
</protein>
<evidence type="ECO:0000256" key="3">
    <source>
        <dbReference type="ARBA" id="ARBA00004906"/>
    </source>
</evidence>
<dbReference type="OrthoDB" id="9049620at2759"/>
<dbReference type="GO" id="GO:0006513">
    <property type="term" value="P:protein monoubiquitination"/>
    <property type="evidence" value="ECO:0007669"/>
    <property type="project" value="InterPro"/>
</dbReference>
<dbReference type="Pfam" id="PF02037">
    <property type="entry name" value="SAP"/>
    <property type="match status" value="1"/>
</dbReference>
<dbReference type="InterPro" id="IPR039577">
    <property type="entry name" value="Rad18"/>
</dbReference>
<keyword evidence="9" id="KW-0227">DNA damage</keyword>
<dbReference type="InterPro" id="IPR017907">
    <property type="entry name" value="Znf_RING_CS"/>
</dbReference>
<gene>
    <name evidence="23" type="ORF">PLEOSDRAFT_152426</name>
</gene>
<evidence type="ECO:0000256" key="7">
    <source>
        <dbReference type="ARBA" id="ARBA00022679"/>
    </source>
</evidence>
<proteinExistence type="inferred from homology"/>
<name>A0A067P1B6_PLEO1</name>
<dbReference type="InterPro" id="IPR001841">
    <property type="entry name" value="Znf_RING"/>
</dbReference>
<dbReference type="PROSITE" id="PS50089">
    <property type="entry name" value="ZF_RING_2"/>
    <property type="match status" value="1"/>
</dbReference>
<evidence type="ECO:0000313" key="23">
    <source>
        <dbReference type="EMBL" id="KDQ33929.1"/>
    </source>
</evidence>
<organism evidence="23 24">
    <name type="scientific">Pleurotus ostreatus (strain PC15)</name>
    <name type="common">Oyster mushroom</name>
    <dbReference type="NCBI Taxonomy" id="1137138"/>
    <lineage>
        <taxon>Eukaryota</taxon>
        <taxon>Fungi</taxon>
        <taxon>Dikarya</taxon>
        <taxon>Basidiomycota</taxon>
        <taxon>Agaricomycotina</taxon>
        <taxon>Agaricomycetes</taxon>
        <taxon>Agaricomycetidae</taxon>
        <taxon>Agaricales</taxon>
        <taxon>Pleurotineae</taxon>
        <taxon>Pleurotaceae</taxon>
        <taxon>Pleurotus</taxon>
    </lineage>
</organism>
<dbReference type="Pfam" id="PF13923">
    <property type="entry name" value="zf-C3HC4_2"/>
    <property type="match status" value="1"/>
</dbReference>
<dbReference type="SUPFAM" id="SSF57850">
    <property type="entry name" value="RING/U-box"/>
    <property type="match status" value="1"/>
</dbReference>
<evidence type="ECO:0000256" key="9">
    <source>
        <dbReference type="ARBA" id="ARBA00022763"/>
    </source>
</evidence>
<evidence type="ECO:0000256" key="1">
    <source>
        <dbReference type="ARBA" id="ARBA00000900"/>
    </source>
</evidence>
<evidence type="ECO:0000256" key="19">
    <source>
        <dbReference type="PROSITE-ProRule" id="PRU00175"/>
    </source>
</evidence>
<dbReference type="SMART" id="SM00513">
    <property type="entry name" value="SAP"/>
    <property type="match status" value="1"/>
</dbReference>
<evidence type="ECO:0000256" key="12">
    <source>
        <dbReference type="ARBA" id="ARBA00022833"/>
    </source>
</evidence>
<dbReference type="GO" id="GO:0006301">
    <property type="term" value="P:DNA damage tolerance"/>
    <property type="evidence" value="ECO:0007669"/>
    <property type="project" value="InterPro"/>
</dbReference>
<evidence type="ECO:0000256" key="5">
    <source>
        <dbReference type="ARBA" id="ARBA00012483"/>
    </source>
</evidence>
<sequence length="372" mass="40997">MLSSHNNALKMAADITDPFDLPGPSERPGLRDMDASMRCTICQEFYDAPVTLSCGHCFCSLCIRNSLAEKPECPQCRKSSSDVHFRPNPTVEQAVEAWKAARPCILKLLKETADLLSRANAAPVESHSRSSKPVKKRKRTQSVDSVASIELVEPQTAIKSSEGESVGEAVGCPICNKQVLYCNINTHMDSGCSKHVISRRSTQTTQATRWQGIFTGDNTSKGKQKSSGSEGSDAPLPKLAYGTMKEKAIRERLVEHGLSTHGDKAALVARHRQWVMMYNANLDKSEKNRKPLKELRKELKTWEDGSKSKKVIVEDTVAHERKYRSEFTDLVEKAKASSSAHKPPSVPISSPPLETTSDDAHVVPDSEDEAPK</sequence>
<dbReference type="GO" id="GO:0008270">
    <property type="term" value="F:zinc ion binding"/>
    <property type="evidence" value="ECO:0007669"/>
    <property type="project" value="UniProtKB-KW"/>
</dbReference>
<feature type="compositionally biased region" description="Basic and acidic residues" evidence="20">
    <location>
        <begin position="358"/>
        <end position="372"/>
    </location>
</feature>
<feature type="region of interest" description="Disordered" evidence="20">
    <location>
        <begin position="332"/>
        <end position="372"/>
    </location>
</feature>
<evidence type="ECO:0000256" key="14">
    <source>
        <dbReference type="ARBA" id="ARBA00023204"/>
    </source>
</evidence>
<dbReference type="GO" id="GO:0006281">
    <property type="term" value="P:DNA repair"/>
    <property type="evidence" value="ECO:0007669"/>
    <property type="project" value="UniProtKB-KW"/>
</dbReference>
<accession>A0A067P1B6</accession>
<keyword evidence="11" id="KW-0833">Ubl conjugation pathway</keyword>
<dbReference type="GO" id="GO:0005634">
    <property type="term" value="C:nucleus"/>
    <property type="evidence" value="ECO:0007669"/>
    <property type="project" value="UniProtKB-SubCell"/>
</dbReference>
<evidence type="ECO:0000313" key="24">
    <source>
        <dbReference type="Proteomes" id="UP000027073"/>
    </source>
</evidence>
<evidence type="ECO:0000256" key="16">
    <source>
        <dbReference type="ARBA" id="ARBA00031783"/>
    </source>
</evidence>
<dbReference type="InterPro" id="IPR003034">
    <property type="entry name" value="SAP_dom"/>
</dbReference>
<keyword evidence="8" id="KW-0479">Metal-binding</keyword>
<dbReference type="STRING" id="1137138.A0A067P1B6"/>
<keyword evidence="7" id="KW-0808">Transferase</keyword>
<keyword evidence="13" id="KW-0238">DNA-binding</keyword>
<reference evidence="24" key="1">
    <citation type="journal article" date="2014" name="Proc. Natl. Acad. Sci. U.S.A.">
        <title>Extensive sampling of basidiomycete genomes demonstrates inadequacy of the white-rot/brown-rot paradigm for wood decay fungi.</title>
        <authorList>
            <person name="Riley R."/>
            <person name="Salamov A.A."/>
            <person name="Brown D.W."/>
            <person name="Nagy L.G."/>
            <person name="Floudas D."/>
            <person name="Held B.W."/>
            <person name="Levasseur A."/>
            <person name="Lombard V."/>
            <person name="Morin E."/>
            <person name="Otillar R."/>
            <person name="Lindquist E.A."/>
            <person name="Sun H."/>
            <person name="LaButti K.M."/>
            <person name="Schmutz J."/>
            <person name="Jabbour D."/>
            <person name="Luo H."/>
            <person name="Baker S.E."/>
            <person name="Pisabarro A.G."/>
            <person name="Walton J.D."/>
            <person name="Blanchette R.A."/>
            <person name="Henrissat B."/>
            <person name="Martin F."/>
            <person name="Cullen D."/>
            <person name="Hibbett D.S."/>
            <person name="Grigoriev I.V."/>
        </authorList>
    </citation>
    <scope>NUCLEOTIDE SEQUENCE [LARGE SCALE GENOMIC DNA]</scope>
    <source>
        <strain evidence="24">PC15</strain>
    </source>
</reference>
<evidence type="ECO:0000256" key="4">
    <source>
        <dbReference type="ARBA" id="ARBA00009506"/>
    </source>
</evidence>
<feature type="region of interest" description="Disordered" evidence="20">
    <location>
        <begin position="119"/>
        <end position="143"/>
    </location>
</feature>
<keyword evidence="10 19" id="KW-0863">Zinc-finger</keyword>
<dbReference type="Proteomes" id="UP000027073">
    <property type="component" value="Unassembled WGS sequence"/>
</dbReference>
<keyword evidence="12" id="KW-0862">Zinc</keyword>
<dbReference type="FunCoup" id="A0A067P1B6">
    <property type="interactions" value="173"/>
</dbReference>
<keyword evidence="15" id="KW-0539">Nucleus</keyword>
<comment type="subcellular location">
    <subcellularLocation>
        <location evidence="2">Nucleus</location>
    </subcellularLocation>
</comment>
<evidence type="ECO:0000256" key="8">
    <source>
        <dbReference type="ARBA" id="ARBA00022723"/>
    </source>
</evidence>
<dbReference type="HOGENOM" id="CLU_028491_3_0_1"/>
<dbReference type="GO" id="GO:0003697">
    <property type="term" value="F:single-stranded DNA binding"/>
    <property type="evidence" value="ECO:0007669"/>
    <property type="project" value="InterPro"/>
</dbReference>
<evidence type="ECO:0000256" key="2">
    <source>
        <dbReference type="ARBA" id="ARBA00004123"/>
    </source>
</evidence>